<protein>
    <recommendedName>
        <fullName evidence="3 12">Ribokinase</fullName>
        <shortName evidence="12">RK</shortName>
        <ecNumber evidence="2 12">2.7.1.15</ecNumber>
    </recommendedName>
</protein>
<dbReference type="AlphaFoldDB" id="D3FZT8"/>
<feature type="binding site" evidence="12">
    <location>
        <position position="286"/>
    </location>
    <ligand>
        <name>K(+)</name>
        <dbReference type="ChEBI" id="CHEBI:29103"/>
    </ligand>
</feature>
<evidence type="ECO:0000256" key="2">
    <source>
        <dbReference type="ARBA" id="ARBA00012035"/>
    </source>
</evidence>
<comment type="cofactor">
    <cofactor evidence="12">
        <name>Mg(2+)</name>
        <dbReference type="ChEBI" id="CHEBI:18420"/>
    </cofactor>
    <text evidence="12">Requires a divalent cation, most likely magnesium in vivo, as an electrophilic catalyst to aid phosphoryl group transfer. It is the chelate of the metal and the nucleotide that is the actual substrate.</text>
</comment>
<evidence type="ECO:0000256" key="8">
    <source>
        <dbReference type="ARBA" id="ARBA00022840"/>
    </source>
</evidence>
<comment type="similarity">
    <text evidence="12">Belongs to the carbohydrate kinase PfkB family. Ribokinase subfamily.</text>
</comment>
<dbReference type="STRING" id="398511.BpOF4_06350"/>
<dbReference type="PANTHER" id="PTHR10584">
    <property type="entry name" value="SUGAR KINASE"/>
    <property type="match status" value="1"/>
</dbReference>
<evidence type="ECO:0000256" key="4">
    <source>
        <dbReference type="ARBA" id="ARBA00022679"/>
    </source>
</evidence>
<dbReference type="PROSITE" id="PS00584">
    <property type="entry name" value="PFKB_KINASES_2"/>
    <property type="match status" value="1"/>
</dbReference>
<dbReference type="Proteomes" id="UP000001544">
    <property type="component" value="Chromosome"/>
</dbReference>
<reference evidence="14 15" key="1">
    <citation type="journal article" date="2011" name="Environ. Microbiol.">
        <title>Genome of alkaliphilic Bacillus pseudofirmus OF4 reveals adaptations that support the ability to grow in an external pH range from 7.5 to 11.4.</title>
        <authorList>
            <person name="Janto B."/>
            <person name="Ahmed A."/>
            <person name="Ito M."/>
            <person name="Liu J."/>
            <person name="Hicks D.B."/>
            <person name="Pagni S."/>
            <person name="Fackelmayer O.J."/>
            <person name="Smith T.A."/>
            <person name="Earl J."/>
            <person name="Elbourne L.D."/>
            <person name="Hassan K."/>
            <person name="Paulsen I.T."/>
            <person name="Kolsto A.B."/>
            <person name="Tourasse N.J."/>
            <person name="Ehrlich G.D."/>
            <person name="Boissy R."/>
            <person name="Ivey D.M."/>
            <person name="Li G."/>
            <person name="Xue Y."/>
            <person name="Ma Y."/>
            <person name="Hu F.Z."/>
            <person name="Krulwich T.A."/>
        </authorList>
    </citation>
    <scope>NUCLEOTIDE SEQUENCE [LARGE SCALE GENOMIC DNA]</scope>
    <source>
        <strain evidence="15">ATCC BAA-2126 / JCM 17055 / OF4</strain>
    </source>
</reference>
<evidence type="ECO:0000256" key="10">
    <source>
        <dbReference type="ARBA" id="ARBA00022958"/>
    </source>
</evidence>
<evidence type="ECO:0000256" key="7">
    <source>
        <dbReference type="ARBA" id="ARBA00022777"/>
    </source>
</evidence>
<comment type="function">
    <text evidence="12">Catalyzes the phosphorylation of ribose at O-5 in a reaction requiring ATP and magnesium. The resulting D-ribose-5-phosphate can then be used either for sythesis of nucleotides, histidine, and tryptophan, or as a component of the pentose phosphate pathway.</text>
</comment>
<accession>D3FZT8</accession>
<feature type="binding site" evidence="12">
    <location>
        <position position="250"/>
    </location>
    <ligand>
        <name>K(+)</name>
        <dbReference type="ChEBI" id="CHEBI:29103"/>
    </ligand>
</feature>
<evidence type="ECO:0000256" key="3">
    <source>
        <dbReference type="ARBA" id="ARBA00016943"/>
    </source>
</evidence>
<comment type="caution">
    <text evidence="12">Lacks conserved residue(s) required for the propagation of feature annotation.</text>
</comment>
<feature type="binding site" evidence="12">
    <location>
        <position position="256"/>
    </location>
    <ligand>
        <name>substrate</name>
    </ligand>
</feature>
<evidence type="ECO:0000313" key="15">
    <source>
        <dbReference type="Proteomes" id="UP000001544"/>
    </source>
</evidence>
<dbReference type="GO" id="GO:0019303">
    <property type="term" value="P:D-ribose catabolic process"/>
    <property type="evidence" value="ECO:0007669"/>
    <property type="project" value="UniProtKB-UniRule"/>
</dbReference>
<evidence type="ECO:0000256" key="5">
    <source>
        <dbReference type="ARBA" id="ARBA00022723"/>
    </source>
</evidence>
<evidence type="ECO:0000256" key="1">
    <source>
        <dbReference type="ARBA" id="ARBA00005380"/>
    </source>
</evidence>
<dbReference type="InterPro" id="IPR002173">
    <property type="entry name" value="Carboh/pur_kinase_PfkB_CS"/>
</dbReference>
<dbReference type="HAMAP" id="MF_01987">
    <property type="entry name" value="Ribokinase"/>
    <property type="match status" value="1"/>
</dbReference>
<gene>
    <name evidence="12 14" type="primary">rbsK</name>
    <name evidence="14" type="ordered locus">BpOF4_06350</name>
</gene>
<dbReference type="CDD" id="cd01174">
    <property type="entry name" value="ribokinase"/>
    <property type="match status" value="1"/>
</dbReference>
<keyword evidence="10 12" id="KW-0630">Potassium</keyword>
<dbReference type="SUPFAM" id="SSF53613">
    <property type="entry name" value="Ribokinase-like"/>
    <property type="match status" value="1"/>
</dbReference>
<keyword evidence="8 12" id="KW-0067">ATP-binding</keyword>
<evidence type="ECO:0000313" key="14">
    <source>
        <dbReference type="EMBL" id="ADC49330.1"/>
    </source>
</evidence>
<feature type="binding site" evidence="12">
    <location>
        <position position="289"/>
    </location>
    <ligand>
        <name>K(+)</name>
        <dbReference type="ChEBI" id="CHEBI:29103"/>
    </ligand>
</feature>
<evidence type="ECO:0000256" key="9">
    <source>
        <dbReference type="ARBA" id="ARBA00022842"/>
    </source>
</evidence>
<feature type="binding site" evidence="12">
    <location>
        <position position="252"/>
    </location>
    <ligand>
        <name>K(+)</name>
        <dbReference type="ChEBI" id="CHEBI:29103"/>
    </ligand>
</feature>
<comment type="subcellular location">
    <subcellularLocation>
        <location evidence="12">Cytoplasm</location>
    </subcellularLocation>
</comment>
<evidence type="ECO:0000256" key="12">
    <source>
        <dbReference type="HAMAP-Rule" id="MF_01987"/>
    </source>
</evidence>
<dbReference type="InterPro" id="IPR011611">
    <property type="entry name" value="PfkB_dom"/>
</dbReference>
<feature type="binding site" evidence="12">
    <location>
        <begin position="42"/>
        <end position="46"/>
    </location>
    <ligand>
        <name>substrate</name>
    </ligand>
</feature>
<dbReference type="InterPro" id="IPR029056">
    <property type="entry name" value="Ribokinase-like"/>
</dbReference>
<comment type="catalytic activity">
    <reaction evidence="12">
        <text>D-ribose + ATP = D-ribose 5-phosphate + ADP + H(+)</text>
        <dbReference type="Rhea" id="RHEA:13697"/>
        <dbReference type="ChEBI" id="CHEBI:15378"/>
        <dbReference type="ChEBI" id="CHEBI:30616"/>
        <dbReference type="ChEBI" id="CHEBI:47013"/>
        <dbReference type="ChEBI" id="CHEBI:78346"/>
        <dbReference type="ChEBI" id="CHEBI:456216"/>
        <dbReference type="EC" id="2.7.1.15"/>
    </reaction>
</comment>
<keyword evidence="15" id="KW-1185">Reference proteome</keyword>
<name>D3FZT8_ALKPO</name>
<dbReference type="Pfam" id="PF00294">
    <property type="entry name" value="PfkB"/>
    <property type="match status" value="1"/>
</dbReference>
<comment type="subunit">
    <text evidence="12">Homodimer.</text>
</comment>
<evidence type="ECO:0000256" key="11">
    <source>
        <dbReference type="ARBA" id="ARBA00023277"/>
    </source>
</evidence>
<dbReference type="HOGENOM" id="CLU_027634_2_2_9"/>
<dbReference type="KEGG" id="bpf:BpOF4_06350"/>
<feature type="binding site" evidence="12">
    <location>
        <position position="186"/>
    </location>
    <ligand>
        <name>ATP</name>
        <dbReference type="ChEBI" id="CHEBI:30616"/>
    </ligand>
</feature>
<feature type="binding site" evidence="12">
    <location>
        <begin position="14"/>
        <end position="16"/>
    </location>
    <ligand>
        <name>substrate</name>
    </ligand>
</feature>
<dbReference type="NCBIfam" id="TIGR02152">
    <property type="entry name" value="D_ribokin_bact"/>
    <property type="match status" value="1"/>
</dbReference>
<dbReference type="UniPathway" id="UPA00916">
    <property type="reaction ID" value="UER00889"/>
</dbReference>
<proteinExistence type="inferred from homology"/>
<comment type="activity regulation">
    <text evidence="12">Activated by a monovalent cation that binds near, but not in, the active site. The most likely occupant of the site in vivo is potassium. Ion binding induces a conformational change that may alter substrate affinity.</text>
</comment>
<keyword evidence="6 12" id="KW-0547">Nucleotide-binding</keyword>
<evidence type="ECO:0000259" key="13">
    <source>
        <dbReference type="Pfam" id="PF00294"/>
    </source>
</evidence>
<dbReference type="RefSeq" id="WP_012960603.1">
    <property type="nucleotide sequence ID" value="NC_013791.2"/>
</dbReference>
<organism evidence="14 15">
    <name type="scientific">Alkalihalophilus pseudofirmus (strain ATCC BAA-2126 / JCM 17055 / OF4)</name>
    <name type="common">Bacillus pseudofirmus</name>
    <dbReference type="NCBI Taxonomy" id="398511"/>
    <lineage>
        <taxon>Bacteria</taxon>
        <taxon>Bacillati</taxon>
        <taxon>Bacillota</taxon>
        <taxon>Bacilli</taxon>
        <taxon>Bacillales</taxon>
        <taxon>Bacillaceae</taxon>
        <taxon>Alkalihalophilus</taxon>
    </lineage>
</organism>
<comment type="pathway">
    <text evidence="12">Carbohydrate metabolism; D-ribose degradation; D-ribose 5-phosphate from beta-D-ribopyranose: step 2/2.</text>
</comment>
<feature type="active site" description="Proton acceptor" evidence="12">
    <location>
        <position position="256"/>
    </location>
</feature>
<comment type="similarity">
    <text evidence="1">Belongs to the carbohydrate kinase pfkB family.</text>
</comment>
<dbReference type="PANTHER" id="PTHR10584:SF166">
    <property type="entry name" value="RIBOKINASE"/>
    <property type="match status" value="1"/>
</dbReference>
<dbReference type="EC" id="2.7.1.15" evidence="2 12"/>
<dbReference type="PRINTS" id="PR00990">
    <property type="entry name" value="RIBOKINASE"/>
</dbReference>
<dbReference type="GO" id="GO:0046872">
    <property type="term" value="F:metal ion binding"/>
    <property type="evidence" value="ECO:0007669"/>
    <property type="project" value="UniProtKB-KW"/>
</dbReference>
<dbReference type="EMBL" id="CP001878">
    <property type="protein sequence ID" value="ADC49330.1"/>
    <property type="molecule type" value="Genomic_DNA"/>
</dbReference>
<dbReference type="GO" id="GO:0004747">
    <property type="term" value="F:ribokinase activity"/>
    <property type="evidence" value="ECO:0007669"/>
    <property type="project" value="UniProtKB-UniRule"/>
</dbReference>
<dbReference type="GO" id="GO:0005829">
    <property type="term" value="C:cytosol"/>
    <property type="evidence" value="ECO:0007669"/>
    <property type="project" value="TreeGrafter"/>
</dbReference>
<feature type="binding site" evidence="12">
    <location>
        <position position="291"/>
    </location>
    <ligand>
        <name>K(+)</name>
        <dbReference type="ChEBI" id="CHEBI:29103"/>
    </ligand>
</feature>
<feature type="binding site" evidence="12">
    <location>
        <position position="142"/>
    </location>
    <ligand>
        <name>substrate</name>
    </ligand>
</feature>
<keyword evidence="12" id="KW-0963">Cytoplasm</keyword>
<dbReference type="Gene3D" id="3.40.1190.20">
    <property type="match status" value="1"/>
</dbReference>
<dbReference type="GO" id="GO:0005524">
    <property type="term" value="F:ATP binding"/>
    <property type="evidence" value="ECO:0007669"/>
    <property type="project" value="UniProtKB-UniRule"/>
</dbReference>
<dbReference type="InterPro" id="IPR002139">
    <property type="entry name" value="Ribo/fructo_kinase"/>
</dbReference>
<sequence length="309" mass="33040">MNQRPKVTVIGSSNVDYVVRASKYPKVGETIIGSEFTQFMGGKGANQAVAAARLGADVTFITAIGEDSQGSEIKDNLLKENVNVEGIHKDTDESSGIAFINVSDDTNKITVIPGANYKLKPEHIEIQKTAISSADIVLIQMEIPIDTVIKAMEVACEFNIPIILNPAPAQILSEELLGKATYLTPNVTEMQVITGLPLSNQQSIQDGFSLLFNQRVKNIILTRGEEGVLFGSHDEPLLREVQSMKVHPVDTTGAGDTFNGGLAYSLACGNDLEAAIQFANVAAALSVTKHGAQSGMPTLKEVNAFALKQ</sequence>
<dbReference type="eggNOG" id="COG0524">
    <property type="taxonomic scope" value="Bacteria"/>
</dbReference>
<feature type="binding site" evidence="12">
    <location>
        <position position="280"/>
    </location>
    <ligand>
        <name>ATP</name>
        <dbReference type="ChEBI" id="CHEBI:30616"/>
    </ligand>
</feature>
<feature type="binding site" evidence="12">
    <location>
        <begin position="222"/>
        <end position="227"/>
    </location>
    <ligand>
        <name>ATP</name>
        <dbReference type="ChEBI" id="CHEBI:30616"/>
    </ligand>
</feature>
<dbReference type="InterPro" id="IPR011877">
    <property type="entry name" value="Ribokinase"/>
</dbReference>
<keyword evidence="9 12" id="KW-0460">Magnesium</keyword>
<feature type="binding site" evidence="12">
    <location>
        <begin position="255"/>
        <end position="256"/>
    </location>
    <ligand>
        <name>ATP</name>
        <dbReference type="ChEBI" id="CHEBI:30616"/>
    </ligand>
</feature>
<evidence type="ECO:0000256" key="6">
    <source>
        <dbReference type="ARBA" id="ARBA00022741"/>
    </source>
</evidence>
<keyword evidence="11 12" id="KW-0119">Carbohydrate metabolism</keyword>
<keyword evidence="5 12" id="KW-0479">Metal-binding</keyword>
<keyword evidence="7 12" id="KW-0418">Kinase</keyword>
<feature type="domain" description="Carbohydrate kinase PfkB" evidence="13">
    <location>
        <begin position="6"/>
        <end position="298"/>
    </location>
</feature>
<keyword evidence="4 12" id="KW-0808">Transferase</keyword>